<feature type="compositionally biased region" description="Basic and acidic residues" evidence="1">
    <location>
        <begin position="183"/>
        <end position="205"/>
    </location>
</feature>
<protein>
    <submittedName>
        <fullName evidence="2">Uncharacterized protein</fullName>
    </submittedName>
</protein>
<feature type="compositionally biased region" description="Basic and acidic residues" evidence="1">
    <location>
        <begin position="153"/>
        <end position="163"/>
    </location>
</feature>
<feature type="region of interest" description="Disordered" evidence="1">
    <location>
        <begin position="183"/>
        <end position="209"/>
    </location>
</feature>
<proteinExistence type="predicted"/>
<dbReference type="AlphaFoldDB" id="A0A9P6PSZ8"/>
<name>A0A9P6PSZ8_9FUNG</name>
<reference evidence="2" key="1">
    <citation type="journal article" date="2020" name="Fungal Divers.">
        <title>Resolving the Mortierellaceae phylogeny through synthesis of multi-gene phylogenetics and phylogenomics.</title>
        <authorList>
            <person name="Vandepol N."/>
            <person name="Liber J."/>
            <person name="Desiro A."/>
            <person name="Na H."/>
            <person name="Kennedy M."/>
            <person name="Barry K."/>
            <person name="Grigoriev I.V."/>
            <person name="Miller A.N."/>
            <person name="O'Donnell K."/>
            <person name="Stajich J.E."/>
            <person name="Bonito G."/>
        </authorList>
    </citation>
    <scope>NUCLEOTIDE SEQUENCE</scope>
    <source>
        <strain evidence="2">KOD948</strain>
    </source>
</reference>
<dbReference type="EMBL" id="JAAAJA010000593">
    <property type="protein sequence ID" value="KAG0251451.1"/>
    <property type="molecule type" value="Genomic_DNA"/>
</dbReference>
<organism evidence="2 3">
    <name type="scientific">Mortierella polycephala</name>
    <dbReference type="NCBI Taxonomy" id="41804"/>
    <lineage>
        <taxon>Eukaryota</taxon>
        <taxon>Fungi</taxon>
        <taxon>Fungi incertae sedis</taxon>
        <taxon>Mucoromycota</taxon>
        <taxon>Mortierellomycotina</taxon>
        <taxon>Mortierellomycetes</taxon>
        <taxon>Mortierellales</taxon>
        <taxon>Mortierellaceae</taxon>
        <taxon>Mortierella</taxon>
    </lineage>
</organism>
<accession>A0A9P6PSZ8</accession>
<dbReference type="GO" id="GO:0005876">
    <property type="term" value="C:spindle microtubule"/>
    <property type="evidence" value="ECO:0007669"/>
    <property type="project" value="InterPro"/>
</dbReference>
<feature type="compositionally biased region" description="Polar residues" evidence="1">
    <location>
        <begin position="135"/>
        <end position="144"/>
    </location>
</feature>
<dbReference type="GO" id="GO:0008608">
    <property type="term" value="P:attachment of spindle microtubules to kinetochore"/>
    <property type="evidence" value="ECO:0007669"/>
    <property type="project" value="InterPro"/>
</dbReference>
<keyword evidence="3" id="KW-1185">Reference proteome</keyword>
<dbReference type="Proteomes" id="UP000726737">
    <property type="component" value="Unassembled WGS sequence"/>
</dbReference>
<dbReference type="OrthoDB" id="5390at2759"/>
<sequence length="380" mass="44096">MLDEATSGYPRLKEFTHNTKKAELVTEQDIASARAEVATKVAPYLYELTDKASSMILDLEAKEFELIQRLEVERKEHNARMQQQTAVKSGISNKRKLQSLTRRKEELSRSVTELDEVLDQKREEFRQFHKRAESIGSQAESTSVKRQKRGHVHRELSKQVEEKQKEVARRAEALKALQQRIEDKRRSIGERRAKAESRMSNKSEAETPFDPTKPWTKYYQHYKRLEDALQTTFKVDGHDKSVYEEAFSRITAACIRDLDVQQAKTDVELSKLVQDKGKMVSQMRNLCRLLFPVDNIGQTMVRVLELLAESTKNEVVYADLVQTEFPPEEERRHNLSRVITTLKRMGLIEVVEVENEEEQGGEPGRSEKQLVLRINFEDGY</sequence>
<comment type="caution">
    <text evidence="2">The sequence shown here is derived from an EMBL/GenBank/DDBJ whole genome shotgun (WGS) entry which is preliminary data.</text>
</comment>
<dbReference type="InterPro" id="IPR013251">
    <property type="entry name" value="DASH_Spc19"/>
</dbReference>
<evidence type="ECO:0000256" key="1">
    <source>
        <dbReference type="SAM" id="MobiDB-lite"/>
    </source>
</evidence>
<dbReference type="Pfam" id="PF08287">
    <property type="entry name" value="DASH_Spc19"/>
    <property type="match status" value="1"/>
</dbReference>
<feature type="region of interest" description="Disordered" evidence="1">
    <location>
        <begin position="77"/>
        <end position="105"/>
    </location>
</feature>
<dbReference type="GO" id="GO:0042729">
    <property type="term" value="C:DASH complex"/>
    <property type="evidence" value="ECO:0007669"/>
    <property type="project" value="InterPro"/>
</dbReference>
<feature type="region of interest" description="Disordered" evidence="1">
    <location>
        <begin position="131"/>
        <end position="163"/>
    </location>
</feature>
<feature type="compositionally biased region" description="Polar residues" evidence="1">
    <location>
        <begin position="80"/>
        <end position="92"/>
    </location>
</feature>
<evidence type="ECO:0000313" key="2">
    <source>
        <dbReference type="EMBL" id="KAG0251451.1"/>
    </source>
</evidence>
<gene>
    <name evidence="2" type="ORF">BG011_007605</name>
</gene>
<evidence type="ECO:0000313" key="3">
    <source>
        <dbReference type="Proteomes" id="UP000726737"/>
    </source>
</evidence>